<dbReference type="Proteomes" id="UP000040088">
    <property type="component" value="Unassembled WGS sequence"/>
</dbReference>
<comment type="similarity">
    <text evidence="2">Belongs to the bacterial solute-binding protein 8 family.</text>
</comment>
<evidence type="ECO:0000256" key="5">
    <source>
        <dbReference type="ARBA" id="ARBA00022729"/>
    </source>
</evidence>
<protein>
    <recommendedName>
        <fullName evidence="10">Ferric enterobactin-binding periplasmic protein FepB</fullName>
    </recommendedName>
</protein>
<evidence type="ECO:0000256" key="2">
    <source>
        <dbReference type="ARBA" id="ARBA00008814"/>
    </source>
</evidence>
<evidence type="ECO:0000256" key="4">
    <source>
        <dbReference type="ARBA" id="ARBA00022496"/>
    </source>
</evidence>
<evidence type="ECO:0000256" key="10">
    <source>
        <dbReference type="ARBA" id="ARBA00071180"/>
    </source>
</evidence>
<evidence type="ECO:0000256" key="6">
    <source>
        <dbReference type="ARBA" id="ARBA00022764"/>
    </source>
</evidence>
<gene>
    <name evidence="12" type="primary">fepB</name>
    <name evidence="12" type="ORF">ERS008460_02204</name>
</gene>
<dbReference type="CDD" id="cd01146">
    <property type="entry name" value="FhuD"/>
    <property type="match status" value="1"/>
</dbReference>
<dbReference type="STRING" id="28152.CH54_3170"/>
<dbReference type="FunFam" id="3.40.50.1980:FF:000009">
    <property type="entry name" value="Iron-enterobactin transporter periplasmic binding protein"/>
    <property type="match status" value="1"/>
</dbReference>
<dbReference type="GO" id="GO:1901678">
    <property type="term" value="P:iron coordination entity transport"/>
    <property type="evidence" value="ECO:0007669"/>
    <property type="project" value="UniProtKB-ARBA"/>
</dbReference>
<keyword evidence="3" id="KW-0813">Transport</keyword>
<dbReference type="Gene3D" id="3.40.50.1980">
    <property type="entry name" value="Nitrogenase molybdenum iron protein domain"/>
    <property type="match status" value="2"/>
</dbReference>
<keyword evidence="6" id="KW-0574">Periplasm</keyword>
<keyword evidence="4" id="KW-0410">Iron transport</keyword>
<dbReference type="InterPro" id="IPR002491">
    <property type="entry name" value="ABC_transptr_periplasmic_BD"/>
</dbReference>
<comment type="subunit">
    <text evidence="9">The complex is composed of two ATP-binding proteins (FepC), two transmembrane proteins (FepD and FepG) and a solute-binding protein (FepB).</text>
</comment>
<dbReference type="NCBIfam" id="NF008200">
    <property type="entry name" value="PRK10957.1"/>
    <property type="match status" value="1"/>
</dbReference>
<keyword evidence="7" id="KW-0408">Iron</keyword>
<dbReference type="InterPro" id="IPR051313">
    <property type="entry name" value="Bact_iron-sidero_bind"/>
</dbReference>
<reference evidence="13" key="1">
    <citation type="submission" date="2015-03" db="EMBL/GenBank/DDBJ databases">
        <authorList>
            <consortium name="Pathogen Informatics"/>
        </authorList>
    </citation>
    <scope>NUCLEOTIDE SEQUENCE [LARGE SCALE GENOMIC DNA]</scope>
    <source>
        <strain evidence="13">IP27925</strain>
    </source>
</reference>
<organism evidence="12 13">
    <name type="scientific">Yersinia aleksiciae</name>
    <dbReference type="NCBI Taxonomy" id="263819"/>
    <lineage>
        <taxon>Bacteria</taxon>
        <taxon>Pseudomonadati</taxon>
        <taxon>Pseudomonadota</taxon>
        <taxon>Gammaproteobacteria</taxon>
        <taxon>Enterobacterales</taxon>
        <taxon>Yersiniaceae</taxon>
        <taxon>Yersinia</taxon>
    </lineage>
</organism>
<dbReference type="FunFam" id="3.40.50.1980:FF:000014">
    <property type="entry name" value="Ferrienterobactin-binding periplasmic protein FepB"/>
    <property type="match status" value="1"/>
</dbReference>
<proteinExistence type="inferred from homology"/>
<dbReference type="AlphaFoldDB" id="A0A0T9U5M8"/>
<evidence type="ECO:0000256" key="9">
    <source>
        <dbReference type="ARBA" id="ARBA00065878"/>
    </source>
</evidence>
<evidence type="ECO:0000313" key="12">
    <source>
        <dbReference type="EMBL" id="CNL20995.1"/>
    </source>
</evidence>
<feature type="domain" description="Fe/B12 periplasmic-binding" evidence="11">
    <location>
        <begin position="126"/>
        <end position="398"/>
    </location>
</feature>
<dbReference type="SUPFAM" id="SSF53807">
    <property type="entry name" value="Helical backbone' metal receptor"/>
    <property type="match status" value="1"/>
</dbReference>
<keyword evidence="5" id="KW-0732">Signal</keyword>
<keyword evidence="8" id="KW-0406">Ion transport</keyword>
<dbReference type="GO" id="GO:0030288">
    <property type="term" value="C:outer membrane-bounded periplasmic space"/>
    <property type="evidence" value="ECO:0007669"/>
    <property type="project" value="TreeGrafter"/>
</dbReference>
<evidence type="ECO:0000259" key="11">
    <source>
        <dbReference type="PROSITE" id="PS50983"/>
    </source>
</evidence>
<evidence type="ECO:0000313" key="13">
    <source>
        <dbReference type="Proteomes" id="UP000040088"/>
    </source>
</evidence>
<evidence type="ECO:0000256" key="7">
    <source>
        <dbReference type="ARBA" id="ARBA00023004"/>
    </source>
</evidence>
<accession>A0A0T9U5M8</accession>
<evidence type="ECO:0000256" key="3">
    <source>
        <dbReference type="ARBA" id="ARBA00022448"/>
    </source>
</evidence>
<dbReference type="PROSITE" id="PS50983">
    <property type="entry name" value="FE_B12_PBP"/>
    <property type="match status" value="1"/>
</dbReference>
<dbReference type="PANTHER" id="PTHR30532:SF24">
    <property type="entry name" value="FERRIC ENTEROBACTIN-BINDING PERIPLASMIC PROTEIN FEPB"/>
    <property type="match status" value="1"/>
</dbReference>
<evidence type="ECO:0000256" key="1">
    <source>
        <dbReference type="ARBA" id="ARBA00004418"/>
    </source>
</evidence>
<sequence length="398" mass="43300">MLKLKEISRSTMLLIASLATLFCRLITNNNRNNNYYHSFYGVINYGPASLNRERNAVISRYVPLISPKTTRFVLLLLSFLTLTLGLSGCKPAQETETLAAAKETPAWSRTVETAKGPVTLTQQPKRIVSTSITITGTLLAINAPVIATGATAPNTTVADNQGFFTQWSAVAQAKKLVPLYQTEPNAEAVAGMNPDLIIISATGGDSALKLYEQLSTIAPTLVMNYDDKSWQELAVVLGQATGHESDATQVIDRFANRLKEVKQSITLPPQPTSAFVYQAANSTANLWTENSAQGKLLQQLGFTLARTPDAVKGNTSMGHRKDITQLGGEKLAEGLNGETILLFSGDQPSVEALKSNQFLAHIPAIEHNRVYAVGYDTFRLDYFSASNLLARIEEMFKG</sequence>
<dbReference type="EMBL" id="CQEM01000009">
    <property type="protein sequence ID" value="CNL20995.1"/>
    <property type="molecule type" value="Genomic_DNA"/>
</dbReference>
<dbReference type="PANTHER" id="PTHR30532">
    <property type="entry name" value="IRON III DICITRATE-BINDING PERIPLASMIC PROTEIN"/>
    <property type="match status" value="1"/>
</dbReference>
<comment type="subcellular location">
    <subcellularLocation>
        <location evidence="1">Periplasm</location>
    </subcellularLocation>
</comment>
<evidence type="ECO:0000256" key="8">
    <source>
        <dbReference type="ARBA" id="ARBA00023065"/>
    </source>
</evidence>
<dbReference type="Pfam" id="PF01497">
    <property type="entry name" value="Peripla_BP_2"/>
    <property type="match status" value="1"/>
</dbReference>
<name>A0A0T9U5M8_YERAE</name>